<feature type="chain" id="PRO_5037782920" evidence="1">
    <location>
        <begin position="23"/>
        <end position="160"/>
    </location>
</feature>
<keyword evidence="3" id="KW-1185">Reference proteome</keyword>
<reference evidence="2" key="1">
    <citation type="submission" date="2021-01" db="EMBL/GenBank/DDBJ databases">
        <title>Modified the classification status of verrucomicrobia.</title>
        <authorList>
            <person name="Feng X."/>
        </authorList>
    </citation>
    <scope>NUCLEOTIDE SEQUENCE</scope>
    <source>
        <strain evidence="2">KCTC 13126</strain>
    </source>
</reference>
<dbReference type="AlphaFoldDB" id="A0A934RSL3"/>
<dbReference type="RefSeq" id="WP_200355034.1">
    <property type="nucleotide sequence ID" value="NZ_JAENIL010000012.1"/>
</dbReference>
<evidence type="ECO:0000313" key="2">
    <source>
        <dbReference type="EMBL" id="MBK1876820.1"/>
    </source>
</evidence>
<protein>
    <submittedName>
        <fullName evidence="2">DUF3016 domain-containing protein</fullName>
    </submittedName>
</protein>
<evidence type="ECO:0000256" key="1">
    <source>
        <dbReference type="SAM" id="SignalP"/>
    </source>
</evidence>
<dbReference type="Pfam" id="PF11454">
    <property type="entry name" value="DUF3016"/>
    <property type="match status" value="1"/>
</dbReference>
<organism evidence="2 3">
    <name type="scientific">Pelagicoccus mobilis</name>
    <dbReference type="NCBI Taxonomy" id="415221"/>
    <lineage>
        <taxon>Bacteria</taxon>
        <taxon>Pseudomonadati</taxon>
        <taxon>Verrucomicrobiota</taxon>
        <taxon>Opitutia</taxon>
        <taxon>Puniceicoccales</taxon>
        <taxon>Pelagicoccaceae</taxon>
        <taxon>Pelagicoccus</taxon>
    </lineage>
</organism>
<proteinExistence type="predicted"/>
<feature type="signal peptide" evidence="1">
    <location>
        <begin position="1"/>
        <end position="22"/>
    </location>
</feature>
<evidence type="ECO:0000313" key="3">
    <source>
        <dbReference type="Proteomes" id="UP000617628"/>
    </source>
</evidence>
<name>A0A934RSL3_9BACT</name>
<sequence length="160" mass="18468">MKIKSAIISTIAAIAFTLSANAAVTIHFENPDDFTDIKRDDFNSEKDQQIVLNDIQKYMVRKLDKKLGDQYIASVRVTDIDLAGEIEPWRMHLQDVRIVKSIYPARLAFDYQILDLDGNVVAEGSEKLRDRSMMPTTMARFEDHPYVKDLFDTWVRTLKI</sequence>
<comment type="caution">
    <text evidence="2">The sequence shown here is derived from an EMBL/GenBank/DDBJ whole genome shotgun (WGS) entry which is preliminary data.</text>
</comment>
<dbReference type="EMBL" id="JAENIL010000012">
    <property type="protein sequence ID" value="MBK1876820.1"/>
    <property type="molecule type" value="Genomic_DNA"/>
</dbReference>
<keyword evidence="1" id="KW-0732">Signal</keyword>
<dbReference type="InterPro" id="IPR021557">
    <property type="entry name" value="DUF3016"/>
</dbReference>
<gene>
    <name evidence="2" type="ORF">JIN87_08075</name>
</gene>
<accession>A0A934RSL3</accession>
<dbReference type="Proteomes" id="UP000617628">
    <property type="component" value="Unassembled WGS sequence"/>
</dbReference>